<gene>
    <name evidence="1" type="ORF">ACFYTF_29870</name>
</gene>
<proteinExistence type="predicted"/>
<accession>A0ABW6PXE0</accession>
<reference evidence="1 2" key="1">
    <citation type="submission" date="2024-10" db="EMBL/GenBank/DDBJ databases">
        <title>The Natural Products Discovery Center: Release of the First 8490 Sequenced Strains for Exploring Actinobacteria Biosynthetic Diversity.</title>
        <authorList>
            <person name="Kalkreuter E."/>
            <person name="Kautsar S.A."/>
            <person name="Yang D."/>
            <person name="Bader C.D."/>
            <person name="Teijaro C.N."/>
            <person name="Fluegel L."/>
            <person name="Davis C.M."/>
            <person name="Simpson J.R."/>
            <person name="Lauterbach L."/>
            <person name="Steele A.D."/>
            <person name="Gui C."/>
            <person name="Meng S."/>
            <person name="Li G."/>
            <person name="Viehrig K."/>
            <person name="Ye F."/>
            <person name="Su P."/>
            <person name="Kiefer A.F."/>
            <person name="Nichols A."/>
            <person name="Cepeda A.J."/>
            <person name="Yan W."/>
            <person name="Fan B."/>
            <person name="Jiang Y."/>
            <person name="Adhikari A."/>
            <person name="Zheng C.-J."/>
            <person name="Schuster L."/>
            <person name="Cowan T.M."/>
            <person name="Smanski M.J."/>
            <person name="Chevrette M.G."/>
            <person name="De Carvalho L.P.S."/>
            <person name="Shen B."/>
        </authorList>
    </citation>
    <scope>NUCLEOTIDE SEQUENCE [LARGE SCALE GENOMIC DNA]</scope>
    <source>
        <strain evidence="1 2">NPDC004045</strain>
    </source>
</reference>
<evidence type="ECO:0000313" key="2">
    <source>
        <dbReference type="Proteomes" id="UP001601444"/>
    </source>
</evidence>
<evidence type="ECO:0000313" key="1">
    <source>
        <dbReference type="EMBL" id="MFF0547054.1"/>
    </source>
</evidence>
<dbReference type="RefSeq" id="WP_387703207.1">
    <property type="nucleotide sequence ID" value="NZ_JBIAMX010000031.1"/>
</dbReference>
<dbReference type="EMBL" id="JBIAMX010000031">
    <property type="protein sequence ID" value="MFF0547054.1"/>
    <property type="molecule type" value="Genomic_DNA"/>
</dbReference>
<protein>
    <submittedName>
        <fullName evidence="1">Uncharacterized protein</fullName>
    </submittedName>
</protein>
<dbReference type="Proteomes" id="UP001601444">
    <property type="component" value="Unassembled WGS sequence"/>
</dbReference>
<sequence>MVRTGRRATVLRTLLTRAGLRPAPAPPAPRLTHLPAAAVRELGTVYAGLGGALPMPPLRPGAWDLAFADGLVVELDEELHFNRYRAETLRGIANHGYPWHADYLDHCVRYERRCLAAGRWGRRWTSRSSEAMFGPAGPVGDLDGAGAPRWKQRALYDAVKDRAAAVAPAIREARVAVWDSIGGTLLGDALDGKAVLDPEPLAAFLAQRTMATMGGRA</sequence>
<dbReference type="Pfam" id="PF23913">
    <property type="entry name" value="DUF7255"/>
    <property type="match status" value="1"/>
</dbReference>
<comment type="caution">
    <text evidence="1">The sequence shown here is derived from an EMBL/GenBank/DDBJ whole genome shotgun (WGS) entry which is preliminary data.</text>
</comment>
<name>A0ABW6PXE0_9NOCA</name>
<dbReference type="InterPro" id="IPR055679">
    <property type="entry name" value="DUF7255"/>
</dbReference>
<organism evidence="1 2">
    <name type="scientific">Nocardia thailandica</name>
    <dbReference type="NCBI Taxonomy" id="257275"/>
    <lineage>
        <taxon>Bacteria</taxon>
        <taxon>Bacillati</taxon>
        <taxon>Actinomycetota</taxon>
        <taxon>Actinomycetes</taxon>
        <taxon>Mycobacteriales</taxon>
        <taxon>Nocardiaceae</taxon>
        <taxon>Nocardia</taxon>
    </lineage>
</organism>
<keyword evidence="2" id="KW-1185">Reference proteome</keyword>